<evidence type="ECO:0000313" key="3">
    <source>
        <dbReference type="Proteomes" id="UP001286456"/>
    </source>
</evidence>
<keyword evidence="3" id="KW-1185">Reference proteome</keyword>
<sequence>MAYNRDADGYAVPPTPGRPSGLVAPSDAGSSRSSRALVEDTYYRDQNLAANHIYMRPPYDQFPEHVSRLVDQVRQSRDSPGPTLNQVRHDAGLYQLEMEGLDEPAILIERYFDDNVLPYPNPGDDLRRSDRQPISRHAVPNYGSSLRISNPIPNILYGYSRHHAFPDQGP</sequence>
<organism evidence="2 3">
    <name type="scientific">Cercophora scortea</name>
    <dbReference type="NCBI Taxonomy" id="314031"/>
    <lineage>
        <taxon>Eukaryota</taxon>
        <taxon>Fungi</taxon>
        <taxon>Dikarya</taxon>
        <taxon>Ascomycota</taxon>
        <taxon>Pezizomycotina</taxon>
        <taxon>Sordariomycetes</taxon>
        <taxon>Sordariomycetidae</taxon>
        <taxon>Sordariales</taxon>
        <taxon>Lasiosphaeriaceae</taxon>
        <taxon>Cercophora</taxon>
    </lineage>
</organism>
<dbReference type="Proteomes" id="UP001286456">
    <property type="component" value="Unassembled WGS sequence"/>
</dbReference>
<evidence type="ECO:0000313" key="2">
    <source>
        <dbReference type="EMBL" id="KAK3332014.1"/>
    </source>
</evidence>
<protein>
    <submittedName>
        <fullName evidence="2">Uncharacterized protein</fullName>
    </submittedName>
</protein>
<comment type="caution">
    <text evidence="2">The sequence shown here is derived from an EMBL/GenBank/DDBJ whole genome shotgun (WGS) entry which is preliminary data.</text>
</comment>
<proteinExistence type="predicted"/>
<gene>
    <name evidence="2" type="ORF">B0T19DRAFT_414519</name>
</gene>
<name>A0AAE0MI80_9PEZI</name>
<dbReference type="AlphaFoldDB" id="A0AAE0MI80"/>
<evidence type="ECO:0000256" key="1">
    <source>
        <dbReference type="SAM" id="MobiDB-lite"/>
    </source>
</evidence>
<dbReference type="EMBL" id="JAUEPO010000002">
    <property type="protein sequence ID" value="KAK3332014.1"/>
    <property type="molecule type" value="Genomic_DNA"/>
</dbReference>
<feature type="region of interest" description="Disordered" evidence="1">
    <location>
        <begin position="1"/>
        <end position="37"/>
    </location>
</feature>
<accession>A0AAE0MI80</accession>
<reference evidence="2" key="1">
    <citation type="journal article" date="2023" name="Mol. Phylogenet. Evol.">
        <title>Genome-scale phylogeny and comparative genomics of the fungal order Sordariales.</title>
        <authorList>
            <person name="Hensen N."/>
            <person name="Bonometti L."/>
            <person name="Westerberg I."/>
            <person name="Brannstrom I.O."/>
            <person name="Guillou S."/>
            <person name="Cros-Aarteil S."/>
            <person name="Calhoun S."/>
            <person name="Haridas S."/>
            <person name="Kuo A."/>
            <person name="Mondo S."/>
            <person name="Pangilinan J."/>
            <person name="Riley R."/>
            <person name="LaButti K."/>
            <person name="Andreopoulos B."/>
            <person name="Lipzen A."/>
            <person name="Chen C."/>
            <person name="Yan M."/>
            <person name="Daum C."/>
            <person name="Ng V."/>
            <person name="Clum A."/>
            <person name="Steindorff A."/>
            <person name="Ohm R.A."/>
            <person name="Martin F."/>
            <person name="Silar P."/>
            <person name="Natvig D.O."/>
            <person name="Lalanne C."/>
            <person name="Gautier V."/>
            <person name="Ament-Velasquez S.L."/>
            <person name="Kruys A."/>
            <person name="Hutchinson M.I."/>
            <person name="Powell A.J."/>
            <person name="Barry K."/>
            <person name="Miller A.N."/>
            <person name="Grigoriev I.V."/>
            <person name="Debuchy R."/>
            <person name="Gladieux P."/>
            <person name="Hiltunen Thoren M."/>
            <person name="Johannesson H."/>
        </authorList>
    </citation>
    <scope>NUCLEOTIDE SEQUENCE</scope>
    <source>
        <strain evidence="2">SMH4131-1</strain>
    </source>
</reference>
<reference evidence="2" key="2">
    <citation type="submission" date="2023-06" db="EMBL/GenBank/DDBJ databases">
        <authorList>
            <consortium name="Lawrence Berkeley National Laboratory"/>
            <person name="Haridas S."/>
            <person name="Hensen N."/>
            <person name="Bonometti L."/>
            <person name="Westerberg I."/>
            <person name="Brannstrom I.O."/>
            <person name="Guillou S."/>
            <person name="Cros-Aarteil S."/>
            <person name="Calhoun S."/>
            <person name="Kuo A."/>
            <person name="Mondo S."/>
            <person name="Pangilinan J."/>
            <person name="Riley R."/>
            <person name="Labutti K."/>
            <person name="Andreopoulos B."/>
            <person name="Lipzen A."/>
            <person name="Chen C."/>
            <person name="Yanf M."/>
            <person name="Daum C."/>
            <person name="Ng V."/>
            <person name="Clum A."/>
            <person name="Steindorff A."/>
            <person name="Ohm R."/>
            <person name="Martin F."/>
            <person name="Silar P."/>
            <person name="Natvig D."/>
            <person name="Lalanne C."/>
            <person name="Gautier V."/>
            <person name="Ament-Velasquez S.L."/>
            <person name="Kruys A."/>
            <person name="Hutchinson M.I."/>
            <person name="Powell A.J."/>
            <person name="Barry K."/>
            <person name="Miller A.N."/>
            <person name="Grigoriev I.V."/>
            <person name="Debuchy R."/>
            <person name="Gladieux P."/>
            <person name="Thoren M.H."/>
            <person name="Johannesson H."/>
        </authorList>
    </citation>
    <scope>NUCLEOTIDE SEQUENCE</scope>
    <source>
        <strain evidence="2">SMH4131-1</strain>
    </source>
</reference>